<evidence type="ECO:0000313" key="2">
    <source>
        <dbReference type="EMBL" id="OGM10710.1"/>
    </source>
</evidence>
<organism evidence="2 3">
    <name type="scientific">Candidatus Woesebacteria bacterium RBG_16_34_12</name>
    <dbReference type="NCBI Taxonomy" id="1802480"/>
    <lineage>
        <taxon>Bacteria</taxon>
        <taxon>Candidatus Woeseibacteriota</taxon>
    </lineage>
</organism>
<dbReference type="Pfam" id="PF13529">
    <property type="entry name" value="Peptidase_C39_2"/>
    <property type="match status" value="1"/>
</dbReference>
<comment type="caution">
    <text evidence="2">The sequence shown here is derived from an EMBL/GenBank/DDBJ whole genome shotgun (WGS) entry which is preliminary data.</text>
</comment>
<dbReference type="AlphaFoldDB" id="A0A1F7X6K6"/>
<dbReference type="Proteomes" id="UP000177053">
    <property type="component" value="Unassembled WGS sequence"/>
</dbReference>
<dbReference type="InterPro" id="IPR039564">
    <property type="entry name" value="Peptidase_C39-like"/>
</dbReference>
<name>A0A1F7X6K6_9BACT</name>
<dbReference type="Gene3D" id="3.90.70.10">
    <property type="entry name" value="Cysteine proteinases"/>
    <property type="match status" value="1"/>
</dbReference>
<sequence length="177" mass="21053">MKKSINWKKYHKFREKKEWCGPAVIQMVLKASGIRRTQKEIAKDVYKPWWGTNQQTMLAYLSRFFKLVNFKQNATISDITFHLKKGHIVVVNWWDNFPPGEPEGHYTIVSSYDNRKKEITMVDPAILGPLLEKKGIYAMKVKEFNKRWYDYLDIHGSTWIEGWMLWVNPQSKLKKAK</sequence>
<evidence type="ECO:0000313" key="3">
    <source>
        <dbReference type="Proteomes" id="UP000177053"/>
    </source>
</evidence>
<dbReference type="EMBL" id="MGFS01000032">
    <property type="protein sequence ID" value="OGM10710.1"/>
    <property type="molecule type" value="Genomic_DNA"/>
</dbReference>
<accession>A0A1F7X6K6</accession>
<dbReference type="SUPFAM" id="SSF54001">
    <property type="entry name" value="Cysteine proteinases"/>
    <property type="match status" value="1"/>
</dbReference>
<evidence type="ECO:0000259" key="1">
    <source>
        <dbReference type="Pfam" id="PF13529"/>
    </source>
</evidence>
<dbReference type="InterPro" id="IPR038765">
    <property type="entry name" value="Papain-like_cys_pep_sf"/>
</dbReference>
<proteinExistence type="predicted"/>
<feature type="domain" description="Peptidase C39-like" evidence="1">
    <location>
        <begin position="10"/>
        <end position="125"/>
    </location>
</feature>
<protein>
    <recommendedName>
        <fullName evidence="1">Peptidase C39-like domain-containing protein</fullName>
    </recommendedName>
</protein>
<reference evidence="2 3" key="1">
    <citation type="journal article" date="2016" name="Nat. Commun.">
        <title>Thousands of microbial genomes shed light on interconnected biogeochemical processes in an aquifer system.</title>
        <authorList>
            <person name="Anantharaman K."/>
            <person name="Brown C.T."/>
            <person name="Hug L.A."/>
            <person name="Sharon I."/>
            <person name="Castelle C.J."/>
            <person name="Probst A.J."/>
            <person name="Thomas B.C."/>
            <person name="Singh A."/>
            <person name="Wilkins M.J."/>
            <person name="Karaoz U."/>
            <person name="Brodie E.L."/>
            <person name="Williams K.H."/>
            <person name="Hubbard S.S."/>
            <person name="Banfield J.F."/>
        </authorList>
    </citation>
    <scope>NUCLEOTIDE SEQUENCE [LARGE SCALE GENOMIC DNA]</scope>
</reference>
<gene>
    <name evidence="2" type="ORF">A2Z22_05410</name>
</gene>